<proteinExistence type="predicted"/>
<accession>A0A562QMB8</accession>
<protein>
    <submittedName>
        <fullName evidence="1">Uncharacterized protein</fullName>
    </submittedName>
</protein>
<dbReference type="RefSeq" id="WP_144450209.1">
    <property type="nucleotide sequence ID" value="NZ_VLKZ01000004.1"/>
</dbReference>
<name>A0A562QMB8_9BACI</name>
<dbReference type="Proteomes" id="UP000315711">
    <property type="component" value="Unassembled WGS sequence"/>
</dbReference>
<keyword evidence="2" id="KW-1185">Reference proteome</keyword>
<dbReference type="AlphaFoldDB" id="A0A562QMB8"/>
<gene>
    <name evidence="1" type="ORF">IQ10_01902</name>
</gene>
<dbReference type="OrthoDB" id="2851848at2"/>
<sequence>MVNALFQGESERYQEVEQDVIHTYKFITSSRYVTNRHLEQISIDAKNRISRIKTDQSWQYVLTYMRGVFSLSTRANTYDEYERRFSYFFQAMIEDLLTLHDSLQEDVSNYRLFLEHVLFLVAYDADNVKAPWSQLLFRIVVDMKTEHVESVYTFLSKSIDTASCSRALALTYSYVSLLAGKEVTALSILTKKGARYQEQEVNQHFQLLKERSRWRTIKQWLTVLFSHKTKGHYGSLQPIIDEMNTALPSPKNEQESIWNRWMLSPNYQRFLNYTQHLTTEEQYELVERLLPLLEQRLDHLETAKTYEKLLLTYKKYEHAMRYFLKYEREPLRQRPEKEELLHALCKHAPVLARPVYHQFIVRLVEKKSRVHYEQAARFLRTLQTLYSSPEEQVLFREYVTRLKKKYRTYRAFVEELKQIDL</sequence>
<evidence type="ECO:0000313" key="1">
    <source>
        <dbReference type="EMBL" id="TWI57196.1"/>
    </source>
</evidence>
<comment type="caution">
    <text evidence="1">The sequence shown here is derived from an EMBL/GenBank/DDBJ whole genome shotgun (WGS) entry which is preliminary data.</text>
</comment>
<evidence type="ECO:0000313" key="2">
    <source>
        <dbReference type="Proteomes" id="UP000315711"/>
    </source>
</evidence>
<dbReference type="EMBL" id="VLKZ01000004">
    <property type="protein sequence ID" value="TWI57196.1"/>
    <property type="molecule type" value="Genomic_DNA"/>
</dbReference>
<reference evidence="1 2" key="1">
    <citation type="journal article" date="2015" name="Stand. Genomic Sci.">
        <title>Genomic Encyclopedia of Bacterial and Archaeal Type Strains, Phase III: the genomes of soil and plant-associated and newly described type strains.</title>
        <authorList>
            <person name="Whitman W.B."/>
            <person name="Woyke T."/>
            <person name="Klenk H.P."/>
            <person name="Zhou Y."/>
            <person name="Lilburn T.G."/>
            <person name="Beck B.J."/>
            <person name="De Vos P."/>
            <person name="Vandamme P."/>
            <person name="Eisen J.A."/>
            <person name="Garrity G."/>
            <person name="Hugenholtz P."/>
            <person name="Kyrpides N.C."/>
        </authorList>
    </citation>
    <scope>NUCLEOTIDE SEQUENCE [LARGE SCALE GENOMIC DNA]</scope>
    <source>
        <strain evidence="1 2">CGMCC 1.10116</strain>
    </source>
</reference>
<organism evidence="1 2">
    <name type="scientific">Halalkalibacter nanhaiisediminis</name>
    <dbReference type="NCBI Taxonomy" id="688079"/>
    <lineage>
        <taxon>Bacteria</taxon>
        <taxon>Bacillati</taxon>
        <taxon>Bacillota</taxon>
        <taxon>Bacilli</taxon>
        <taxon>Bacillales</taxon>
        <taxon>Bacillaceae</taxon>
        <taxon>Halalkalibacter</taxon>
    </lineage>
</organism>